<keyword evidence="2" id="KW-0560">Oxidoreductase</keyword>
<name>A0ABR1SNJ2_9PEZI</name>
<evidence type="ECO:0000256" key="2">
    <source>
        <dbReference type="ARBA" id="ARBA00023002"/>
    </source>
</evidence>
<accession>A0ABR1SNJ2</accession>
<dbReference type="InterPro" id="IPR002347">
    <property type="entry name" value="SDR_fam"/>
</dbReference>
<comment type="similarity">
    <text evidence="1">Belongs to the short-chain dehydrogenases/reductases (SDR) family.</text>
</comment>
<evidence type="ECO:0000313" key="4">
    <source>
        <dbReference type="Proteomes" id="UP001396898"/>
    </source>
</evidence>
<dbReference type="Gene3D" id="3.40.50.720">
    <property type="entry name" value="NAD(P)-binding Rossmann-like Domain"/>
    <property type="match status" value="1"/>
</dbReference>
<comment type="caution">
    <text evidence="3">The sequence shown here is derived from an EMBL/GenBank/DDBJ whole genome shotgun (WGS) entry which is preliminary data.</text>
</comment>
<gene>
    <name evidence="3" type="ORF">PG991_001963</name>
</gene>
<dbReference type="PANTHER" id="PTHR43669:SF3">
    <property type="entry name" value="ALCOHOL DEHYDROGENASE, PUTATIVE (AFU_ORTHOLOGUE AFUA_3G03445)-RELATED"/>
    <property type="match status" value="1"/>
</dbReference>
<evidence type="ECO:0000313" key="3">
    <source>
        <dbReference type="EMBL" id="KAK8035890.1"/>
    </source>
</evidence>
<dbReference type="PANTHER" id="PTHR43669">
    <property type="entry name" value="5-KETO-D-GLUCONATE 5-REDUCTASE"/>
    <property type="match status" value="1"/>
</dbReference>
<protein>
    <submittedName>
        <fullName evidence="3">Uncharacterized protein</fullName>
    </submittedName>
</protein>
<reference evidence="3 4" key="1">
    <citation type="submission" date="2023-01" db="EMBL/GenBank/DDBJ databases">
        <title>Analysis of 21 Apiospora genomes using comparative genomics revels a genus with tremendous synthesis potential of carbohydrate active enzymes and secondary metabolites.</title>
        <authorList>
            <person name="Sorensen T."/>
        </authorList>
    </citation>
    <scope>NUCLEOTIDE SEQUENCE [LARGE SCALE GENOMIC DNA]</scope>
    <source>
        <strain evidence="3 4">CBS 20057</strain>
    </source>
</reference>
<dbReference type="Proteomes" id="UP001396898">
    <property type="component" value="Unassembled WGS sequence"/>
</dbReference>
<organism evidence="3 4">
    <name type="scientific">Apiospora marii</name>
    <dbReference type="NCBI Taxonomy" id="335849"/>
    <lineage>
        <taxon>Eukaryota</taxon>
        <taxon>Fungi</taxon>
        <taxon>Dikarya</taxon>
        <taxon>Ascomycota</taxon>
        <taxon>Pezizomycotina</taxon>
        <taxon>Sordariomycetes</taxon>
        <taxon>Xylariomycetidae</taxon>
        <taxon>Amphisphaeriales</taxon>
        <taxon>Apiosporaceae</taxon>
        <taxon>Apiospora</taxon>
    </lineage>
</organism>
<dbReference type="InterPro" id="IPR036291">
    <property type="entry name" value="NAD(P)-bd_dom_sf"/>
</dbReference>
<sequence length="254" mass="27873">METVLVVGATGNIGTSAITAALNSKRQVLAVVRNQKSGEKLLKNLGTSEGVTLVETDVVSDTGLKGVVDQVRAGKLPAFQHVFTCVGADYIPVALKDITPAQFRENMARGFESNFYAYRETIGYLLEQNQPATYTICTGAMGDLAFFPLPAMTQGPLFSMATAASRENAETNVRFNEIYLAMRVEVDEDAKQHGVTSASEFAPVYEAILSRPEIRSSRVRVMGKDDIKDIKYEKKVYRVQEDSADLIVPHPHFT</sequence>
<keyword evidence="4" id="KW-1185">Reference proteome</keyword>
<dbReference type="SUPFAM" id="SSF51735">
    <property type="entry name" value="NAD(P)-binding Rossmann-fold domains"/>
    <property type="match status" value="1"/>
</dbReference>
<dbReference type="Pfam" id="PF00106">
    <property type="entry name" value="adh_short"/>
    <property type="match status" value="1"/>
</dbReference>
<evidence type="ECO:0000256" key="1">
    <source>
        <dbReference type="ARBA" id="ARBA00006484"/>
    </source>
</evidence>
<dbReference type="EMBL" id="JAQQWI010000005">
    <property type="protein sequence ID" value="KAK8035890.1"/>
    <property type="molecule type" value="Genomic_DNA"/>
</dbReference>
<proteinExistence type="inferred from homology"/>